<evidence type="ECO:0000256" key="1">
    <source>
        <dbReference type="ARBA" id="ARBA00009913"/>
    </source>
</evidence>
<proteinExistence type="inferred from homology"/>
<dbReference type="KEGG" id="bcs:BCAN_A1098"/>
<sequence length="209" mass="22653">MGANMNNATVANVAATYRGQLVGYARTSTTDQKAGLAAQERDLQAAGCDRIFSEQTSAKDSKRPELQRALDHLREGDTFIVTKLDRLARSVADLVDLTGQLSSKGVSLRILAMNLDTATPTGKLMLNLLGSIAEFERELMLERQREGIAAAKAGGKYKGRAPTAQRQADEIIRLKDEGKTVAEIMAATKAGRSSVFSILKEAGRTERQR</sequence>
<gene>
    <name evidence="8" type="primary">cin</name>
    <name evidence="8" type="ordered locus">BCAN_A1098</name>
</gene>
<dbReference type="Proteomes" id="UP000001385">
    <property type="component" value="Chromosome I"/>
</dbReference>
<evidence type="ECO:0000259" key="7">
    <source>
        <dbReference type="PROSITE" id="PS51736"/>
    </source>
</evidence>
<dbReference type="InterPro" id="IPR006119">
    <property type="entry name" value="Resolv_N"/>
</dbReference>
<evidence type="ECO:0000256" key="6">
    <source>
        <dbReference type="PIRSR" id="PIRSR606118-50"/>
    </source>
</evidence>
<evidence type="ECO:0000256" key="2">
    <source>
        <dbReference type="ARBA" id="ARBA00022908"/>
    </source>
</evidence>
<dbReference type="FunFam" id="3.40.50.1390:FF:000001">
    <property type="entry name" value="DNA recombinase"/>
    <property type="match status" value="1"/>
</dbReference>
<evidence type="ECO:0000256" key="4">
    <source>
        <dbReference type="ARBA" id="ARBA00023125"/>
    </source>
</evidence>
<evidence type="ECO:0000313" key="8">
    <source>
        <dbReference type="EMBL" id="ABX62148.1"/>
    </source>
</evidence>
<dbReference type="Gene3D" id="3.40.50.1390">
    <property type="entry name" value="Resolvase, N-terminal catalytic domain"/>
    <property type="match status" value="1"/>
</dbReference>
<keyword evidence="4" id="KW-0238">DNA-binding</keyword>
<dbReference type="InterPro" id="IPR036162">
    <property type="entry name" value="Resolvase-like_N_sf"/>
</dbReference>
<dbReference type="GO" id="GO:0015074">
    <property type="term" value="P:DNA integration"/>
    <property type="evidence" value="ECO:0007669"/>
    <property type="project" value="UniProtKB-KW"/>
</dbReference>
<feature type="active site" description="O-(5'-phospho-DNA)-serine intermediate" evidence="6">
    <location>
        <position position="28"/>
    </location>
</feature>
<dbReference type="AlphaFoldDB" id="A9M593"/>
<organism evidence="8 9">
    <name type="scientific">Brucella canis (strain ATCC 23365 / NCTC 10854 / RM-666)</name>
    <dbReference type="NCBI Taxonomy" id="483179"/>
    <lineage>
        <taxon>Bacteria</taxon>
        <taxon>Pseudomonadati</taxon>
        <taxon>Pseudomonadota</taxon>
        <taxon>Alphaproteobacteria</taxon>
        <taxon>Hyphomicrobiales</taxon>
        <taxon>Brucellaceae</taxon>
        <taxon>Brucella/Ochrobactrum group</taxon>
        <taxon>Brucella</taxon>
    </lineage>
</organism>
<evidence type="ECO:0000256" key="5">
    <source>
        <dbReference type="ARBA" id="ARBA00023172"/>
    </source>
</evidence>
<dbReference type="InterPro" id="IPR050639">
    <property type="entry name" value="SSR_resolvase"/>
</dbReference>
<dbReference type="PANTHER" id="PTHR30461">
    <property type="entry name" value="DNA-INVERTASE FROM LAMBDOID PROPHAGE"/>
    <property type="match status" value="1"/>
</dbReference>
<dbReference type="EMBL" id="CP000872">
    <property type="protein sequence ID" value="ABX62148.1"/>
    <property type="molecule type" value="Genomic_DNA"/>
</dbReference>
<dbReference type="SMART" id="SM00857">
    <property type="entry name" value="Resolvase"/>
    <property type="match status" value="1"/>
</dbReference>
<dbReference type="SUPFAM" id="SSF53041">
    <property type="entry name" value="Resolvase-like"/>
    <property type="match status" value="1"/>
</dbReference>
<evidence type="ECO:0000256" key="3">
    <source>
        <dbReference type="ARBA" id="ARBA00023100"/>
    </source>
</evidence>
<dbReference type="InterPro" id="IPR006118">
    <property type="entry name" value="Recombinase_CS"/>
</dbReference>
<dbReference type="PROSITE" id="PS51736">
    <property type="entry name" value="RECOMBINASES_3"/>
    <property type="match status" value="1"/>
</dbReference>
<dbReference type="Pfam" id="PF00239">
    <property type="entry name" value="Resolvase"/>
    <property type="match status" value="1"/>
</dbReference>
<dbReference type="PROSITE" id="PS00398">
    <property type="entry name" value="RECOMBINASES_2"/>
    <property type="match status" value="1"/>
</dbReference>
<comment type="similarity">
    <text evidence="1">Belongs to the site-specific recombinase resolvase family.</text>
</comment>
<keyword evidence="2" id="KW-0229">DNA integration</keyword>
<accession>A9M593</accession>
<dbReference type="PANTHER" id="PTHR30461:SF26">
    <property type="entry name" value="RESOLVASE HOMOLOG YNEB"/>
    <property type="match status" value="1"/>
</dbReference>
<keyword evidence="5" id="KW-0233">DNA recombination</keyword>
<dbReference type="GO" id="GO:0000150">
    <property type="term" value="F:DNA strand exchange activity"/>
    <property type="evidence" value="ECO:0007669"/>
    <property type="project" value="UniProtKB-KW"/>
</dbReference>
<reference evidence="8 9" key="1">
    <citation type="submission" date="2007-10" db="EMBL/GenBank/DDBJ databases">
        <title>Brucella canis ATCC 23365 whole genome shotgun sequencing project.</title>
        <authorList>
            <person name="Setubal J.C."/>
            <person name="Bowns C."/>
            <person name="Boyle S."/>
            <person name="Crasta O.R."/>
            <person name="Czar M.J."/>
            <person name="Dharmanolla C."/>
            <person name="Gillespie J.J."/>
            <person name="Kenyon R.W."/>
            <person name="Lu J."/>
            <person name="Mane S."/>
            <person name="Mohapatra S."/>
            <person name="Nagrani S."/>
            <person name="Purkayastha A."/>
            <person name="Rajasimha H.K."/>
            <person name="Shallom J.M."/>
            <person name="Shallom S."/>
            <person name="Shukla M."/>
            <person name="Snyder E.E."/>
            <person name="Sobral B.W."/>
            <person name="Wattam A.R."/>
            <person name="Will R."/>
            <person name="Williams K."/>
            <person name="Yoo H."/>
            <person name="Bruce D."/>
            <person name="Detter C."/>
            <person name="Munk C."/>
            <person name="Brettin T.S."/>
        </authorList>
    </citation>
    <scope>NUCLEOTIDE SEQUENCE [LARGE SCALE GENOMIC DNA]</scope>
    <source>
        <strain evidence="9">ATCC 23365 / NCTC 10854 / RM-666</strain>
    </source>
</reference>
<keyword evidence="3" id="KW-0230">DNA invertase</keyword>
<dbReference type="CDD" id="cd03768">
    <property type="entry name" value="SR_ResInv"/>
    <property type="match status" value="1"/>
</dbReference>
<keyword evidence="9" id="KW-1185">Reference proteome</keyword>
<name>A9M593_BRUC2</name>
<dbReference type="HOGENOM" id="CLU_010686_8_3_5"/>
<feature type="domain" description="Resolvase/invertase-type recombinase catalytic" evidence="7">
    <location>
        <begin position="20"/>
        <end position="155"/>
    </location>
</feature>
<evidence type="ECO:0000313" key="9">
    <source>
        <dbReference type="Proteomes" id="UP000001385"/>
    </source>
</evidence>
<protein>
    <submittedName>
        <fullName evidence="8">DNA-invertase</fullName>
    </submittedName>
</protein>
<dbReference type="GO" id="GO:0003677">
    <property type="term" value="F:DNA binding"/>
    <property type="evidence" value="ECO:0007669"/>
    <property type="project" value="UniProtKB-KW"/>
</dbReference>